<sequence length="259" mass="28586">MQLGTVTYNIAKDWDLPTIIKTLGTLGYEGVELRTTHAHGVEVGLNAGQRAEVRKRFEDSPVQLAGLGSAFEYQAADPAVVRKNVEGTKEYVLLAHDVGSPGVKVRPNGIPAGANLDQTLRQIGRALHEVGEHASGFGVEIRVEVHGAVTSELRNLAKIIGYADHPNVYVCWNSNPSDVVDGSIKETFALVAPKIREVHLRDLFDAQYPWRELFALLAGQQYDGFTLAEIPESRDPERVLRYFRALWTAYQPKAEADGR</sequence>
<dbReference type="OrthoDB" id="245429at2"/>
<proteinExistence type="predicted"/>
<protein>
    <recommendedName>
        <fullName evidence="1">Xylose isomerase-like TIM barrel domain-containing protein</fullName>
    </recommendedName>
</protein>
<keyword evidence="3" id="KW-1185">Reference proteome</keyword>
<dbReference type="Gene3D" id="3.20.20.150">
    <property type="entry name" value="Divalent-metal-dependent TIM barrel enzymes"/>
    <property type="match status" value="1"/>
</dbReference>
<gene>
    <name evidence="2" type="ORF">BSF38_04816</name>
</gene>
<dbReference type="PANTHER" id="PTHR12110">
    <property type="entry name" value="HYDROXYPYRUVATE ISOMERASE"/>
    <property type="match status" value="1"/>
</dbReference>
<organism evidence="2 3">
    <name type="scientific">Paludisphaera borealis</name>
    <dbReference type="NCBI Taxonomy" id="1387353"/>
    <lineage>
        <taxon>Bacteria</taxon>
        <taxon>Pseudomonadati</taxon>
        <taxon>Planctomycetota</taxon>
        <taxon>Planctomycetia</taxon>
        <taxon>Isosphaerales</taxon>
        <taxon>Isosphaeraceae</taxon>
        <taxon>Paludisphaera</taxon>
    </lineage>
</organism>
<dbReference type="EMBL" id="CP019082">
    <property type="protein sequence ID" value="APW63252.1"/>
    <property type="molecule type" value="Genomic_DNA"/>
</dbReference>
<dbReference type="InterPro" id="IPR036237">
    <property type="entry name" value="Xyl_isomerase-like_sf"/>
</dbReference>
<dbReference type="SUPFAM" id="SSF51658">
    <property type="entry name" value="Xylose isomerase-like"/>
    <property type="match status" value="1"/>
</dbReference>
<evidence type="ECO:0000259" key="1">
    <source>
        <dbReference type="Pfam" id="PF01261"/>
    </source>
</evidence>
<accession>A0A1U7CWC9</accession>
<dbReference type="InterPro" id="IPR013022">
    <property type="entry name" value="Xyl_isomerase-like_TIM-brl"/>
</dbReference>
<dbReference type="KEGG" id="pbor:BSF38_04816"/>
<dbReference type="PANTHER" id="PTHR12110:SF53">
    <property type="entry name" value="BLR5974 PROTEIN"/>
    <property type="match status" value="1"/>
</dbReference>
<reference evidence="3" key="1">
    <citation type="submission" date="2016-12" db="EMBL/GenBank/DDBJ databases">
        <title>Comparative genomics of four Isosphaeraceae planctomycetes: a common pool of plasmids and glycoside hydrolase genes.</title>
        <authorList>
            <person name="Ivanova A."/>
        </authorList>
    </citation>
    <scope>NUCLEOTIDE SEQUENCE [LARGE SCALE GENOMIC DNA]</scope>
    <source>
        <strain evidence="3">PX4</strain>
    </source>
</reference>
<dbReference type="InterPro" id="IPR050312">
    <property type="entry name" value="IolE/XylAMocC-like"/>
</dbReference>
<evidence type="ECO:0000313" key="2">
    <source>
        <dbReference type="EMBL" id="APW63252.1"/>
    </source>
</evidence>
<feature type="domain" description="Xylose isomerase-like TIM barrel" evidence="1">
    <location>
        <begin position="25"/>
        <end position="239"/>
    </location>
</feature>
<dbReference type="STRING" id="1387353.BSF38_04816"/>
<dbReference type="Pfam" id="PF01261">
    <property type="entry name" value="AP_endonuc_2"/>
    <property type="match status" value="1"/>
</dbReference>
<dbReference type="AlphaFoldDB" id="A0A1U7CWC9"/>
<evidence type="ECO:0000313" key="3">
    <source>
        <dbReference type="Proteomes" id="UP000186309"/>
    </source>
</evidence>
<dbReference type="Proteomes" id="UP000186309">
    <property type="component" value="Chromosome"/>
</dbReference>
<name>A0A1U7CWC9_9BACT</name>
<dbReference type="RefSeq" id="WP_076349631.1">
    <property type="nucleotide sequence ID" value="NZ_CP019082.1"/>
</dbReference>